<dbReference type="Proteomes" id="UP000410492">
    <property type="component" value="Unassembled WGS sequence"/>
</dbReference>
<name>A0A653BPP0_CALMS</name>
<evidence type="ECO:0000313" key="1">
    <source>
        <dbReference type="EMBL" id="VEN37558.1"/>
    </source>
</evidence>
<proteinExistence type="predicted"/>
<accession>A0A653BPP0</accession>
<reference evidence="1 2" key="1">
    <citation type="submission" date="2019-01" db="EMBL/GenBank/DDBJ databases">
        <authorList>
            <person name="Sayadi A."/>
        </authorList>
    </citation>
    <scope>NUCLEOTIDE SEQUENCE [LARGE SCALE GENOMIC DNA]</scope>
</reference>
<organism evidence="1 2">
    <name type="scientific">Callosobruchus maculatus</name>
    <name type="common">Southern cowpea weevil</name>
    <name type="synonym">Pulse bruchid</name>
    <dbReference type="NCBI Taxonomy" id="64391"/>
    <lineage>
        <taxon>Eukaryota</taxon>
        <taxon>Metazoa</taxon>
        <taxon>Ecdysozoa</taxon>
        <taxon>Arthropoda</taxon>
        <taxon>Hexapoda</taxon>
        <taxon>Insecta</taxon>
        <taxon>Pterygota</taxon>
        <taxon>Neoptera</taxon>
        <taxon>Endopterygota</taxon>
        <taxon>Coleoptera</taxon>
        <taxon>Polyphaga</taxon>
        <taxon>Cucujiformia</taxon>
        <taxon>Chrysomeloidea</taxon>
        <taxon>Chrysomelidae</taxon>
        <taxon>Bruchinae</taxon>
        <taxon>Bruchini</taxon>
        <taxon>Callosobruchus</taxon>
    </lineage>
</organism>
<gene>
    <name evidence="1" type="ORF">CALMAC_LOCUS2773</name>
</gene>
<dbReference type="EMBL" id="CAACVG010003490">
    <property type="protein sequence ID" value="VEN37558.1"/>
    <property type="molecule type" value="Genomic_DNA"/>
</dbReference>
<protein>
    <submittedName>
        <fullName evidence="1">Uncharacterized protein</fullName>
    </submittedName>
</protein>
<dbReference type="OrthoDB" id="6785188at2759"/>
<dbReference type="AlphaFoldDB" id="A0A653BPP0"/>
<keyword evidence="2" id="KW-1185">Reference proteome</keyword>
<evidence type="ECO:0000313" key="2">
    <source>
        <dbReference type="Proteomes" id="UP000410492"/>
    </source>
</evidence>
<sequence>MQGCKISSMIAGKVIVSLETTYKFIGITDSFILTVSLNIPTIFKEELMGLPVSNIALTVMLHKLSSATNSKVMGNWYECSINELSLSIVEIVELVPGVEELWLSLTLDLDDFLGQSGAL</sequence>